<gene>
    <name evidence="10" type="primary">gyrB</name>
    <name evidence="13" type="ORF">QE375_002970</name>
</gene>
<dbReference type="HAMAP" id="MF_01898">
    <property type="entry name" value="GyrB"/>
    <property type="match status" value="1"/>
</dbReference>
<comment type="cofactor">
    <cofactor evidence="10">
        <name>Mg(2+)</name>
        <dbReference type="ChEBI" id="CHEBI:18420"/>
    </cofactor>
    <cofactor evidence="10">
        <name>Mn(2+)</name>
        <dbReference type="ChEBI" id="CHEBI:29035"/>
    </cofactor>
    <cofactor evidence="10">
        <name>Ca(2+)</name>
        <dbReference type="ChEBI" id="CHEBI:29108"/>
    </cofactor>
    <text evidence="10">Binds two Mg(2+) per subunit. The magnesium ions form salt bridges with both the protein and the DNA. Can also accept other divalent metal cations, such as Mn(2+) or Ca(2+).</text>
</comment>
<evidence type="ECO:0000256" key="10">
    <source>
        <dbReference type="HAMAP-Rule" id="MF_01898"/>
    </source>
</evidence>
<dbReference type="SUPFAM" id="SSF56719">
    <property type="entry name" value="Type II DNA topoisomerase"/>
    <property type="match status" value="1"/>
</dbReference>
<dbReference type="NCBIfam" id="NF004189">
    <property type="entry name" value="PRK05644.1"/>
    <property type="match status" value="1"/>
</dbReference>
<dbReference type="PANTHER" id="PTHR45866">
    <property type="entry name" value="DNA GYRASE/TOPOISOMERASE SUBUNIT B"/>
    <property type="match status" value="1"/>
</dbReference>
<keyword evidence="5 10" id="KW-0067">ATP-binding</keyword>
<comment type="function">
    <text evidence="10">A type II topoisomerase that negatively supercoils closed circular double-stranded (ds) DNA in an ATP-dependent manner to modulate DNA topology and maintain chromosomes in an underwound state. Negative supercoiling favors strand separation, and DNA replication, transcription, recombination and repair, all of which involve strand separation. Also able to catalyze the interconversion of other topological isomers of dsDNA rings, including catenanes and knotted rings. Type II topoisomerases break and join 2 DNA strands simultaneously in an ATP-dependent manner.</text>
</comment>
<dbReference type="Proteomes" id="UP001249291">
    <property type="component" value="Unassembled WGS sequence"/>
</dbReference>
<keyword evidence="14" id="KW-1185">Reference proteome</keyword>
<comment type="similarity">
    <text evidence="2 10">Belongs to the type II topoisomerase GyrB family.</text>
</comment>
<dbReference type="PRINTS" id="PR00418">
    <property type="entry name" value="TPI2FAMILY"/>
</dbReference>
<dbReference type="Pfam" id="PF02518">
    <property type="entry name" value="HATPase_c"/>
    <property type="match status" value="1"/>
</dbReference>
<dbReference type="InterPro" id="IPR001241">
    <property type="entry name" value="Topo_IIA"/>
</dbReference>
<dbReference type="Pfam" id="PF00204">
    <property type="entry name" value="DNA_gyraseB"/>
    <property type="match status" value="1"/>
</dbReference>
<dbReference type="PROSITE" id="PS00177">
    <property type="entry name" value="TOPOISOMERASE_II"/>
    <property type="match status" value="1"/>
</dbReference>
<name>A0ABU1HTP3_9MICO</name>
<feature type="site" description="Interaction with DNA" evidence="10">
    <location>
        <position position="516"/>
    </location>
</feature>
<dbReference type="InterPro" id="IPR020568">
    <property type="entry name" value="Ribosomal_Su5_D2-typ_SF"/>
</dbReference>
<dbReference type="EC" id="5.6.2.2" evidence="10"/>
<keyword evidence="6 10" id="KW-0460">Magnesium</keyword>
<dbReference type="InterPro" id="IPR013759">
    <property type="entry name" value="Topo_IIA_B_C"/>
</dbReference>
<dbReference type="Gene3D" id="3.40.50.670">
    <property type="match status" value="1"/>
</dbReference>
<comment type="catalytic activity">
    <reaction evidence="1 10">
        <text>ATP-dependent breakage, passage and rejoining of double-stranded DNA.</text>
        <dbReference type="EC" id="5.6.2.2"/>
    </reaction>
</comment>
<dbReference type="Gene3D" id="3.30.230.10">
    <property type="match status" value="1"/>
</dbReference>
<proteinExistence type="inferred from homology"/>
<dbReference type="SUPFAM" id="SSF54211">
    <property type="entry name" value="Ribosomal protein S5 domain 2-like"/>
    <property type="match status" value="1"/>
</dbReference>
<comment type="subunit">
    <text evidence="10">Heterotetramer, composed of two GyrA and two GyrB chains. In the heterotetramer, GyrA contains the active site tyrosine that forms a transient covalent intermediate with DNA, while GyrB binds cofactors and catalyzes ATP hydrolysis.</text>
</comment>
<feature type="compositionally biased region" description="Acidic residues" evidence="11">
    <location>
        <begin position="1"/>
        <end position="11"/>
    </location>
</feature>
<dbReference type="GO" id="GO:0003918">
    <property type="term" value="F:DNA topoisomerase type II (double strand cut, ATP-hydrolyzing) activity"/>
    <property type="evidence" value="ECO:0007669"/>
    <property type="project" value="UniProtKB-EC"/>
</dbReference>
<feature type="compositionally biased region" description="Polar residues" evidence="11">
    <location>
        <begin position="12"/>
        <end position="25"/>
    </location>
</feature>
<organism evidence="13 14">
    <name type="scientific">Microbacterium foliorum</name>
    <dbReference type="NCBI Taxonomy" id="104336"/>
    <lineage>
        <taxon>Bacteria</taxon>
        <taxon>Bacillati</taxon>
        <taxon>Actinomycetota</taxon>
        <taxon>Actinomycetes</taxon>
        <taxon>Micrococcales</taxon>
        <taxon>Microbacteriaceae</taxon>
        <taxon>Microbacterium</taxon>
    </lineage>
</organism>
<dbReference type="PANTHER" id="PTHR45866:SF1">
    <property type="entry name" value="DNA GYRASE SUBUNIT B, MITOCHONDRIAL"/>
    <property type="match status" value="1"/>
</dbReference>
<feature type="binding site" evidence="10">
    <location>
        <position position="561"/>
    </location>
    <ligand>
        <name>Mg(2+)</name>
        <dbReference type="ChEBI" id="CHEBI:18420"/>
        <label>1</label>
        <note>catalytic</note>
    </ligand>
</feature>
<dbReference type="SUPFAM" id="SSF55874">
    <property type="entry name" value="ATPase domain of HSP90 chaperone/DNA topoisomerase II/histidine kinase"/>
    <property type="match status" value="1"/>
</dbReference>
<dbReference type="NCBIfam" id="TIGR01059">
    <property type="entry name" value="gyrB"/>
    <property type="match status" value="1"/>
</dbReference>
<evidence type="ECO:0000256" key="7">
    <source>
        <dbReference type="ARBA" id="ARBA00023029"/>
    </source>
</evidence>
<dbReference type="InterPro" id="IPR013760">
    <property type="entry name" value="Topo_IIA-like_dom_sf"/>
</dbReference>
<keyword evidence="8" id="KW-0238">DNA-binding</keyword>
<evidence type="ECO:0000256" key="3">
    <source>
        <dbReference type="ARBA" id="ARBA00022723"/>
    </source>
</evidence>
<dbReference type="InterPro" id="IPR000565">
    <property type="entry name" value="Topo_IIA_B"/>
</dbReference>
<comment type="caution">
    <text evidence="13">The sequence shown here is derived from an EMBL/GenBank/DDBJ whole genome shotgun (WGS) entry which is preliminary data.</text>
</comment>
<dbReference type="InterPro" id="IPR006171">
    <property type="entry name" value="TOPRIM_dom"/>
</dbReference>
<keyword evidence="3 10" id="KW-0479">Metal-binding</keyword>
<evidence type="ECO:0000256" key="5">
    <source>
        <dbReference type="ARBA" id="ARBA00022840"/>
    </source>
</evidence>
<dbReference type="CDD" id="cd16928">
    <property type="entry name" value="HATPase_GyrB-like"/>
    <property type="match status" value="1"/>
</dbReference>
<comment type="miscellaneous">
    <text evidence="10">Few gyrases are as efficient as E.coli at forming negative supercoils. Not all organisms have 2 type II topoisomerases; in organisms with a single type II topoisomerase this enzyme also has to decatenate newly replicated chromosomes.</text>
</comment>
<protein>
    <recommendedName>
        <fullName evidence="10">DNA gyrase subunit B</fullName>
        <ecNumber evidence="10">5.6.2.2</ecNumber>
    </recommendedName>
</protein>
<sequence length="704" mass="77574">MTPEFPADETESTTGETPDPSQGAETQAPAEAETRSTSISPKIKQPGEYGADSIQILEGLEAVRKRPGMYIGSTGPRGLHHLVYEIVDNSVDEALAGYADTIHVTLLEDGGVRVIDNGRGIPVDPHSSDPSKSTVEVVLTILHAGGKFGGGAYAVSGGLHGVGSSVVNALSTRFDVEVKQKGFVWRHSFADGGVPQQKLVKGEATDDTGTSITFWPDASIFTESIDFDYDTLRTRFQQMAFLNKGLRIELLDERASSAYEVEESGVTVTKQPGDVFFYERGLVDYVEYLNKVRHAEVVNEEIIAFESEDTARKISLEVAMQWTTSYTENVFTYANTINTHEGGTHEEGFRAALTTLVNKYARANNILKEKDDNLSGDDVREGLTAVISIKLGEPQFEGQTKTKLGNTEAKAFVQKVVGDQLGDWFDRNPAQAKNIIRKALDAATARLAARKARETARRKSVFESAAMPDKLKDCTSKDPSISEIFLVEGDSAGGSAVQGRDPHTQAILALRGKILNVERARLDKALGNREVQAMIQAFGTGIGEDFDIEKARYHKIVLMADADVDGQHITTLLLTLLFRYMRGLIEAGFVYLAMPPLYRLKWSNQPHEYVFSDAERDALLKFGLDNGKRIPKDAGIQRYKGLGEMNAKELWETTMDHTTRTLRQVTIEDAAAADEIFSVLMGEDVESRRSFIQRNAKDVRFLDI</sequence>
<dbReference type="InterPro" id="IPR002288">
    <property type="entry name" value="DNA_gyrase_B_C"/>
</dbReference>
<keyword evidence="4 10" id="KW-0547">Nucleotide-binding</keyword>
<dbReference type="InterPro" id="IPR011557">
    <property type="entry name" value="GyrB"/>
</dbReference>
<feature type="binding site" evidence="10">
    <location>
        <position position="563"/>
    </location>
    <ligand>
        <name>Mg(2+)</name>
        <dbReference type="ChEBI" id="CHEBI:18420"/>
        <label>2</label>
    </ligand>
</feature>
<dbReference type="InterPro" id="IPR013506">
    <property type="entry name" value="Topo_IIA_bsu_dom2"/>
</dbReference>
<evidence type="ECO:0000256" key="1">
    <source>
        <dbReference type="ARBA" id="ARBA00000185"/>
    </source>
</evidence>
<keyword evidence="10" id="KW-0963">Cytoplasm</keyword>
<evidence type="ECO:0000256" key="8">
    <source>
        <dbReference type="ARBA" id="ARBA00023125"/>
    </source>
</evidence>
<dbReference type="Pfam" id="PF00986">
    <property type="entry name" value="DNA_gyraseB_C"/>
    <property type="match status" value="1"/>
</dbReference>
<feature type="site" description="Interaction with DNA" evidence="10">
    <location>
        <position position="513"/>
    </location>
</feature>
<accession>A0ABU1HTP3</accession>
<evidence type="ECO:0000256" key="6">
    <source>
        <dbReference type="ARBA" id="ARBA00022842"/>
    </source>
</evidence>
<evidence type="ECO:0000256" key="11">
    <source>
        <dbReference type="SAM" id="MobiDB-lite"/>
    </source>
</evidence>
<reference evidence="13 14" key="1">
    <citation type="submission" date="2023-08" db="EMBL/GenBank/DDBJ databases">
        <title>Functional and genomic diversity of the sorghum phyllosphere microbiome.</title>
        <authorList>
            <person name="Shade A."/>
        </authorList>
    </citation>
    <scope>NUCLEOTIDE SEQUENCE [LARGE SCALE GENOMIC DNA]</scope>
    <source>
        <strain evidence="13 14">SORGH_AS_0445</strain>
    </source>
</reference>
<dbReference type="PROSITE" id="PS50880">
    <property type="entry name" value="TOPRIM"/>
    <property type="match status" value="1"/>
</dbReference>
<dbReference type="SMART" id="SM00433">
    <property type="entry name" value="TOP2c"/>
    <property type="match status" value="1"/>
</dbReference>
<dbReference type="PRINTS" id="PR01159">
    <property type="entry name" value="DNAGYRASEB"/>
</dbReference>
<dbReference type="InterPro" id="IPR036890">
    <property type="entry name" value="HATPase_C_sf"/>
</dbReference>
<dbReference type="EMBL" id="JAVIZQ010000001">
    <property type="protein sequence ID" value="MDR6143416.1"/>
    <property type="molecule type" value="Genomic_DNA"/>
</dbReference>
<evidence type="ECO:0000259" key="12">
    <source>
        <dbReference type="PROSITE" id="PS50880"/>
    </source>
</evidence>
<dbReference type="RefSeq" id="WP_228385607.1">
    <property type="nucleotide sequence ID" value="NZ_CP019892.1"/>
</dbReference>
<comment type="subcellular location">
    <subcellularLocation>
        <location evidence="10">Cytoplasm</location>
    </subcellularLocation>
</comment>
<dbReference type="InterPro" id="IPR014721">
    <property type="entry name" value="Ribsml_uS5_D2-typ_fold_subgr"/>
</dbReference>
<dbReference type="InterPro" id="IPR018522">
    <property type="entry name" value="TopoIIA_CS"/>
</dbReference>
<dbReference type="CDD" id="cd00822">
    <property type="entry name" value="TopoII_Trans_DNA_gyrase"/>
    <property type="match status" value="1"/>
</dbReference>
<dbReference type="SMART" id="SM00387">
    <property type="entry name" value="HATPase_c"/>
    <property type="match status" value="1"/>
</dbReference>
<evidence type="ECO:0000256" key="2">
    <source>
        <dbReference type="ARBA" id="ARBA00010708"/>
    </source>
</evidence>
<dbReference type="Gene3D" id="3.30.565.10">
    <property type="entry name" value="Histidine kinase-like ATPase, C-terminal domain"/>
    <property type="match status" value="1"/>
</dbReference>
<keyword evidence="9 10" id="KW-0413">Isomerase</keyword>
<keyword evidence="7 10" id="KW-0799">Topoisomerase</keyword>
<evidence type="ECO:0000313" key="14">
    <source>
        <dbReference type="Proteomes" id="UP001249291"/>
    </source>
</evidence>
<feature type="region of interest" description="Disordered" evidence="11">
    <location>
        <begin position="1"/>
        <end position="47"/>
    </location>
</feature>
<dbReference type="Pfam" id="PF01751">
    <property type="entry name" value="Toprim"/>
    <property type="match status" value="1"/>
</dbReference>
<evidence type="ECO:0000256" key="4">
    <source>
        <dbReference type="ARBA" id="ARBA00022741"/>
    </source>
</evidence>
<evidence type="ECO:0000313" key="13">
    <source>
        <dbReference type="EMBL" id="MDR6143416.1"/>
    </source>
</evidence>
<feature type="binding site" evidence="10">
    <location>
        <position position="488"/>
    </location>
    <ligand>
        <name>Mg(2+)</name>
        <dbReference type="ChEBI" id="CHEBI:18420"/>
        <label>1</label>
        <note>catalytic</note>
    </ligand>
</feature>
<evidence type="ECO:0000256" key="9">
    <source>
        <dbReference type="ARBA" id="ARBA00023235"/>
    </source>
</evidence>
<dbReference type="InterPro" id="IPR003594">
    <property type="entry name" value="HATPase_dom"/>
</dbReference>
<feature type="binding site" evidence="10">
    <location>
        <position position="561"/>
    </location>
    <ligand>
        <name>Mg(2+)</name>
        <dbReference type="ChEBI" id="CHEBI:18420"/>
        <label>2</label>
    </ligand>
</feature>
<feature type="domain" description="Toprim" evidence="12">
    <location>
        <begin position="482"/>
        <end position="596"/>
    </location>
</feature>